<dbReference type="PROSITE" id="PS51371">
    <property type="entry name" value="CBS"/>
    <property type="match status" value="2"/>
</dbReference>
<proteinExistence type="predicted"/>
<keyword evidence="6" id="KW-1185">Reference proteome</keyword>
<keyword evidence="2" id="KW-0486">Methionine biosynthesis</keyword>
<feature type="domain" description="CBS" evidence="4">
    <location>
        <begin position="103"/>
        <end position="159"/>
    </location>
</feature>
<dbReference type="InterPro" id="IPR046342">
    <property type="entry name" value="CBS_dom_sf"/>
</dbReference>
<dbReference type="RefSeq" id="WP_012619234.1">
    <property type="nucleotide sequence ID" value="NC_011832.1"/>
</dbReference>
<evidence type="ECO:0000256" key="2">
    <source>
        <dbReference type="ARBA" id="ARBA00023167"/>
    </source>
</evidence>
<accession>B8GFN2</accession>
<protein>
    <submittedName>
        <fullName evidence="5">Putative signal transduction protein with CBS domains</fullName>
    </submittedName>
</protein>
<dbReference type="HOGENOM" id="CLU_040681_12_0_2"/>
<dbReference type="STRING" id="521011.Mpal_2651"/>
<dbReference type="InterPro" id="IPR051257">
    <property type="entry name" value="Diverse_CBS-Domain"/>
</dbReference>
<reference evidence="5 6" key="1">
    <citation type="journal article" date="2015" name="Genome Announc.">
        <title>Complete Genome Sequence of Methanosphaerula palustris E1-9CT, a Hydrogenotrophic Methanogen Isolated from a Minerotrophic Fen Peatland.</title>
        <authorList>
            <person name="Cadillo-Quiroz H."/>
            <person name="Browne P."/>
            <person name="Kyrpides N."/>
            <person name="Woyke T."/>
            <person name="Goodwin L."/>
            <person name="Detter C."/>
            <person name="Yavitt J.B."/>
            <person name="Zinder S.H."/>
        </authorList>
    </citation>
    <scope>NUCLEOTIDE SEQUENCE [LARGE SCALE GENOMIC DNA]</scope>
    <source>
        <strain evidence="6">ATCC BAA-1556 / DSM 19958 / E1-9c</strain>
    </source>
</reference>
<dbReference type="OrthoDB" id="8919at2157"/>
<feature type="domain" description="CBS" evidence="4">
    <location>
        <begin position="7"/>
        <end position="65"/>
    </location>
</feature>
<organism evidence="5 6">
    <name type="scientific">Methanosphaerula palustris (strain ATCC BAA-1556 / DSM 19958 / E1-9c)</name>
    <dbReference type="NCBI Taxonomy" id="521011"/>
    <lineage>
        <taxon>Archaea</taxon>
        <taxon>Methanobacteriati</taxon>
        <taxon>Methanobacteriota</taxon>
        <taxon>Stenosarchaea group</taxon>
        <taxon>Methanomicrobia</taxon>
        <taxon>Methanomicrobiales</taxon>
        <taxon>Methanoregulaceae</taxon>
        <taxon>Methanosphaerula</taxon>
    </lineage>
</organism>
<dbReference type="EMBL" id="CP001338">
    <property type="protein sequence ID" value="ACL17915.1"/>
    <property type="molecule type" value="Genomic_DNA"/>
</dbReference>
<dbReference type="CDD" id="cd04586">
    <property type="entry name" value="CBS_pair_BON_assoc"/>
    <property type="match status" value="1"/>
</dbReference>
<dbReference type="GeneID" id="7272473"/>
<evidence type="ECO:0000256" key="3">
    <source>
        <dbReference type="PROSITE-ProRule" id="PRU00703"/>
    </source>
</evidence>
<evidence type="ECO:0000256" key="1">
    <source>
        <dbReference type="ARBA" id="ARBA00023122"/>
    </source>
</evidence>
<evidence type="ECO:0000313" key="6">
    <source>
        <dbReference type="Proteomes" id="UP000002457"/>
    </source>
</evidence>
<gene>
    <name evidence="5" type="ordered locus">Mpal_2651</name>
</gene>
<dbReference type="eggNOG" id="arCOG00606">
    <property type="taxonomic scope" value="Archaea"/>
</dbReference>
<evidence type="ECO:0000313" key="5">
    <source>
        <dbReference type="EMBL" id="ACL17915.1"/>
    </source>
</evidence>
<dbReference type="Proteomes" id="UP000002457">
    <property type="component" value="Chromosome"/>
</dbReference>
<dbReference type="Gene3D" id="3.10.580.10">
    <property type="entry name" value="CBS-domain"/>
    <property type="match status" value="2"/>
</dbReference>
<dbReference type="PANTHER" id="PTHR43080:SF2">
    <property type="entry name" value="CBS DOMAIN-CONTAINING PROTEIN"/>
    <property type="match status" value="1"/>
</dbReference>
<sequence length="161" mass="17662">MKVSEIMTTNPLVIQADAMVSEAARTMREKHVGGLPVLDGTRLVGMVTDSDLLSLLKTGDLSDDLWLPSPLEIIEVPIREFINWEKTRGALRDISGMKVREVMSVPAITIDQEAEISEAAAVMLREKIVRLPVMDKRTLVGIVTRSDIVQGIGIAGKEEIV</sequence>
<evidence type="ECO:0000259" key="4">
    <source>
        <dbReference type="PROSITE" id="PS51371"/>
    </source>
</evidence>
<dbReference type="Pfam" id="PF00571">
    <property type="entry name" value="CBS"/>
    <property type="match status" value="2"/>
</dbReference>
<dbReference type="SMART" id="SM00116">
    <property type="entry name" value="CBS"/>
    <property type="match status" value="2"/>
</dbReference>
<dbReference type="PANTHER" id="PTHR43080">
    <property type="entry name" value="CBS DOMAIN-CONTAINING PROTEIN CBSX3, MITOCHONDRIAL"/>
    <property type="match status" value="1"/>
</dbReference>
<keyword evidence="1 3" id="KW-0129">CBS domain</keyword>
<dbReference type="AlphaFoldDB" id="B8GFN2"/>
<dbReference type="GO" id="GO:0009086">
    <property type="term" value="P:methionine biosynthetic process"/>
    <property type="evidence" value="ECO:0007669"/>
    <property type="project" value="UniProtKB-KW"/>
</dbReference>
<name>B8GFN2_METPE</name>
<dbReference type="KEGG" id="mpl:Mpal_2651"/>
<dbReference type="SUPFAM" id="SSF54631">
    <property type="entry name" value="CBS-domain pair"/>
    <property type="match status" value="1"/>
</dbReference>
<keyword evidence="2" id="KW-0028">Amino-acid biosynthesis</keyword>
<dbReference type="InterPro" id="IPR000644">
    <property type="entry name" value="CBS_dom"/>
</dbReference>